<keyword evidence="4" id="KW-0676">Redox-active center</keyword>
<keyword evidence="3" id="KW-1015">Disulfide bond</keyword>
<dbReference type="PANTHER" id="PTHR42852:SF6">
    <property type="entry name" value="THIOL:DISULFIDE INTERCHANGE PROTEIN DSBE"/>
    <property type="match status" value="1"/>
</dbReference>
<dbReference type="CDD" id="cd02966">
    <property type="entry name" value="TlpA_like_family"/>
    <property type="match status" value="1"/>
</dbReference>
<dbReference type="InterPro" id="IPR036249">
    <property type="entry name" value="Thioredoxin-like_sf"/>
</dbReference>
<evidence type="ECO:0000259" key="5">
    <source>
        <dbReference type="PROSITE" id="PS51352"/>
    </source>
</evidence>
<dbReference type="PANTHER" id="PTHR42852">
    <property type="entry name" value="THIOL:DISULFIDE INTERCHANGE PROTEIN DSBE"/>
    <property type="match status" value="1"/>
</dbReference>
<evidence type="ECO:0000256" key="1">
    <source>
        <dbReference type="ARBA" id="ARBA00004196"/>
    </source>
</evidence>
<evidence type="ECO:0000313" key="7">
    <source>
        <dbReference type="Proteomes" id="UP001491088"/>
    </source>
</evidence>
<accession>A0ABZ2TU37</accession>
<sequence>MKKISIIIIAVFALASCTKEHSKDYLTLSGKLENNKDSILTITGQQGPVKSITINNDGTFKDTLNIENAAVYTLSTSPAKRAPIYLKNGFDIKLNGDSENFMSSFKFSGQGADNSNFILAQITESQKIGNPTLLLELNENDFKNKIASIKSNYDSILNSYKDIDTTLVKMVDSQTNQMITYFNQAYEKNKAMAKGTISPKFVDYADYKGGKKSLDSFKGKFVYIDVWATWCGPCIQQIPYLKSLEKEYHGKNIEFISISTDEYRRSGGSWEAAEKKWKDFVKAKQLSGVQLWAGKDISFQQEYQINSIPRFILIDPQGKIVNSDAPRPSEPRLKELFTSLGI</sequence>
<keyword evidence="2" id="KW-0201">Cytochrome c-type biogenesis</keyword>
<dbReference type="PROSITE" id="PS51352">
    <property type="entry name" value="THIOREDOXIN_2"/>
    <property type="match status" value="1"/>
</dbReference>
<dbReference type="InterPro" id="IPR013766">
    <property type="entry name" value="Thioredoxin_domain"/>
</dbReference>
<evidence type="ECO:0000313" key="6">
    <source>
        <dbReference type="EMBL" id="WYW56521.1"/>
    </source>
</evidence>
<dbReference type="InterPro" id="IPR050553">
    <property type="entry name" value="Thioredoxin_ResA/DsbE_sf"/>
</dbReference>
<dbReference type="Pfam" id="PF08534">
    <property type="entry name" value="Redoxin"/>
    <property type="match status" value="1"/>
</dbReference>
<evidence type="ECO:0000256" key="3">
    <source>
        <dbReference type="ARBA" id="ARBA00023157"/>
    </source>
</evidence>
<organism evidence="6 7">
    <name type="scientific">Polaribacter marinaquae</name>
    <dbReference type="NCBI Taxonomy" id="1642819"/>
    <lineage>
        <taxon>Bacteria</taxon>
        <taxon>Pseudomonadati</taxon>
        <taxon>Bacteroidota</taxon>
        <taxon>Flavobacteriia</taxon>
        <taxon>Flavobacteriales</taxon>
        <taxon>Flavobacteriaceae</taxon>
    </lineage>
</organism>
<dbReference type="EMBL" id="CP150496">
    <property type="protein sequence ID" value="WYW56521.1"/>
    <property type="molecule type" value="Genomic_DNA"/>
</dbReference>
<dbReference type="SUPFAM" id="SSF52833">
    <property type="entry name" value="Thioredoxin-like"/>
    <property type="match status" value="1"/>
</dbReference>
<dbReference type="PROSITE" id="PS51257">
    <property type="entry name" value="PROKAR_LIPOPROTEIN"/>
    <property type="match status" value="1"/>
</dbReference>
<reference evidence="6 7" key="1">
    <citation type="submission" date="2024-03" db="EMBL/GenBank/DDBJ databases">
        <authorList>
            <person name="Cao K."/>
        </authorList>
    </citation>
    <scope>NUCLEOTIDE SEQUENCE [LARGE SCALE GENOMIC DNA]</scope>
    <source>
        <strain evidence="6 7">MCCC 1K00696</strain>
    </source>
</reference>
<keyword evidence="7" id="KW-1185">Reference proteome</keyword>
<proteinExistence type="predicted"/>
<evidence type="ECO:0000256" key="4">
    <source>
        <dbReference type="ARBA" id="ARBA00023284"/>
    </source>
</evidence>
<dbReference type="InterPro" id="IPR013740">
    <property type="entry name" value="Redoxin"/>
</dbReference>
<name>A0ABZ2TU37_9FLAO</name>
<protein>
    <submittedName>
        <fullName evidence="6">TlpA disulfide reductase family protein</fullName>
    </submittedName>
</protein>
<dbReference type="Proteomes" id="UP001491088">
    <property type="component" value="Chromosome"/>
</dbReference>
<gene>
    <name evidence="6" type="ORF">WG950_04505</name>
</gene>
<comment type="subcellular location">
    <subcellularLocation>
        <location evidence="1">Cell envelope</location>
    </subcellularLocation>
</comment>
<feature type="domain" description="Thioredoxin" evidence="5">
    <location>
        <begin position="192"/>
        <end position="342"/>
    </location>
</feature>
<dbReference type="Gene3D" id="3.40.30.10">
    <property type="entry name" value="Glutaredoxin"/>
    <property type="match status" value="1"/>
</dbReference>
<evidence type="ECO:0000256" key="2">
    <source>
        <dbReference type="ARBA" id="ARBA00022748"/>
    </source>
</evidence>
<dbReference type="RefSeq" id="WP_340934402.1">
    <property type="nucleotide sequence ID" value="NZ_CP150496.1"/>
</dbReference>